<dbReference type="PANTHER" id="PTHR33705:SF2">
    <property type="entry name" value="PHOSPHOCARRIER PROTEIN NPR"/>
    <property type="match status" value="1"/>
</dbReference>
<dbReference type="Gene3D" id="3.30.1340.10">
    <property type="entry name" value="HPr-like"/>
    <property type="match status" value="1"/>
</dbReference>
<dbReference type="PROSITE" id="PS51350">
    <property type="entry name" value="PTS_HPR_DOM"/>
    <property type="match status" value="1"/>
</dbReference>
<evidence type="ECO:0000259" key="6">
    <source>
        <dbReference type="PROSITE" id="PS51350"/>
    </source>
</evidence>
<dbReference type="eggNOG" id="COG1925">
    <property type="taxonomic scope" value="Bacteria"/>
</dbReference>
<dbReference type="NCBIfam" id="TIGR01003">
    <property type="entry name" value="PTS_HPr_family"/>
    <property type="match status" value="1"/>
</dbReference>
<comment type="function">
    <text evidence="1">General (non sugar-specific) component of the phosphoenolpyruvate-dependent sugar phosphotransferase system (sugar PTS). This major carbohydrate active-transport system catalyzes the phosphorylation of incoming sugar substrates concomitantly with their translocation across the cell membrane. The phosphoryl group from phosphoenolpyruvate (PEP) is transferred to the phosphoryl carrier protein HPr by enzyme I. Phospho-HPr then transfers it to the PTS EIIA domain.</text>
</comment>
<dbReference type="Pfam" id="PF00381">
    <property type="entry name" value="PTS-HPr"/>
    <property type="match status" value="1"/>
</dbReference>
<dbReference type="AlphaFoldDB" id="A0A095Z554"/>
<accession>A0A095Z554</accession>
<evidence type="ECO:0000256" key="1">
    <source>
        <dbReference type="ARBA" id="ARBA00003681"/>
    </source>
</evidence>
<protein>
    <recommendedName>
        <fullName evidence="3">Phosphocarrier protein HPr</fullName>
    </recommendedName>
</protein>
<dbReference type="GO" id="GO:0005737">
    <property type="term" value="C:cytoplasm"/>
    <property type="evidence" value="ECO:0007669"/>
    <property type="project" value="UniProtKB-SubCell"/>
</dbReference>
<dbReference type="SUPFAM" id="SSF55594">
    <property type="entry name" value="HPr-like"/>
    <property type="match status" value="1"/>
</dbReference>
<dbReference type="PROSITE" id="PS00369">
    <property type="entry name" value="PTS_HPR_HIS"/>
    <property type="match status" value="1"/>
</dbReference>
<keyword evidence="4" id="KW-0963">Cytoplasm</keyword>
<evidence type="ECO:0000313" key="7">
    <source>
        <dbReference type="EMBL" id="KGF03629.1"/>
    </source>
</evidence>
<dbReference type="CDD" id="cd00367">
    <property type="entry name" value="PTS-HPr_like"/>
    <property type="match status" value="1"/>
</dbReference>
<sequence>MYEQKVTLSNEIGLHARPASIFIRQAVQFPCDITVEKAGRSYNAKSIMSVLSMSASKGDEIIIRADGDAEEEAVNSLIDLVENKLNEF</sequence>
<dbReference type="OrthoDB" id="9809047at2"/>
<comment type="subcellular location">
    <subcellularLocation>
        <location evidence="2">Cytoplasm</location>
    </subcellularLocation>
</comment>
<dbReference type="Proteomes" id="UP000029579">
    <property type="component" value="Unassembled WGS sequence"/>
</dbReference>
<dbReference type="PANTHER" id="PTHR33705">
    <property type="entry name" value="PHOSPHOCARRIER PROTEIN HPR"/>
    <property type="match status" value="1"/>
</dbReference>
<evidence type="ECO:0000256" key="4">
    <source>
        <dbReference type="ARBA" id="ARBA00022490"/>
    </source>
</evidence>
<reference evidence="7 8" key="1">
    <citation type="submission" date="2014-07" db="EMBL/GenBank/DDBJ databases">
        <authorList>
            <person name="McCorrison J."/>
            <person name="Sanka R."/>
            <person name="Torralba M."/>
            <person name="Gillis M."/>
            <person name="Haft D.H."/>
            <person name="Methe B."/>
            <person name="Sutton G."/>
            <person name="Nelson K.E."/>
        </authorList>
    </citation>
    <scope>NUCLEOTIDE SEQUENCE [LARGE SCALE GENOMIC DNA]</scope>
    <source>
        <strain evidence="7 8">S7-1-13</strain>
    </source>
</reference>
<dbReference type="InterPro" id="IPR000032">
    <property type="entry name" value="HPr-like"/>
</dbReference>
<evidence type="ECO:0000256" key="3">
    <source>
        <dbReference type="ARBA" id="ARBA00020422"/>
    </source>
</evidence>
<dbReference type="InterPro" id="IPR001020">
    <property type="entry name" value="PTS_HPr_His_P_site"/>
</dbReference>
<dbReference type="EMBL" id="JRMW01000037">
    <property type="protein sequence ID" value="KGF03629.1"/>
    <property type="molecule type" value="Genomic_DNA"/>
</dbReference>
<dbReference type="InterPro" id="IPR050399">
    <property type="entry name" value="HPr"/>
</dbReference>
<name>A0A095Z554_9FIRM</name>
<dbReference type="InterPro" id="IPR035895">
    <property type="entry name" value="HPr-like_sf"/>
</dbReference>
<gene>
    <name evidence="7" type="ORF">HMPREF1630_06140</name>
</gene>
<evidence type="ECO:0000313" key="8">
    <source>
        <dbReference type="Proteomes" id="UP000029579"/>
    </source>
</evidence>
<evidence type="ECO:0000256" key="5">
    <source>
        <dbReference type="ARBA" id="ARBA00022683"/>
    </source>
</evidence>
<dbReference type="GO" id="GO:0009401">
    <property type="term" value="P:phosphoenolpyruvate-dependent sugar phosphotransferase system"/>
    <property type="evidence" value="ECO:0007669"/>
    <property type="project" value="UniProtKB-KW"/>
</dbReference>
<dbReference type="RefSeq" id="WP_004826954.1">
    <property type="nucleotide sequence ID" value="NZ_JRMW01000037.1"/>
</dbReference>
<proteinExistence type="predicted"/>
<evidence type="ECO:0000256" key="2">
    <source>
        <dbReference type="ARBA" id="ARBA00004496"/>
    </source>
</evidence>
<comment type="caution">
    <text evidence="7">The sequence shown here is derived from an EMBL/GenBank/DDBJ whole genome shotgun (WGS) entry which is preliminary data.</text>
</comment>
<dbReference type="PRINTS" id="PR00107">
    <property type="entry name" value="PHOSPHOCPHPR"/>
</dbReference>
<keyword evidence="5" id="KW-0598">Phosphotransferase system</keyword>
<feature type="domain" description="HPr" evidence="6">
    <location>
        <begin position="1"/>
        <end position="88"/>
    </location>
</feature>
<organism evidence="7 8">
    <name type="scientific">Anaerococcus lactolyticus S7-1-13</name>
    <dbReference type="NCBI Taxonomy" id="1284686"/>
    <lineage>
        <taxon>Bacteria</taxon>
        <taxon>Bacillati</taxon>
        <taxon>Bacillota</taxon>
        <taxon>Tissierellia</taxon>
        <taxon>Tissierellales</taxon>
        <taxon>Peptoniphilaceae</taxon>
        <taxon>Anaerococcus</taxon>
    </lineage>
</organism>